<dbReference type="Pfam" id="PF00072">
    <property type="entry name" value="Response_reg"/>
    <property type="match status" value="1"/>
</dbReference>
<dbReference type="InterPro" id="IPR011006">
    <property type="entry name" value="CheY-like_superfamily"/>
</dbReference>
<dbReference type="SUPFAM" id="SSF52172">
    <property type="entry name" value="CheY-like"/>
    <property type="match status" value="1"/>
</dbReference>
<feature type="domain" description="Response regulatory" evidence="5">
    <location>
        <begin position="25"/>
        <end position="138"/>
    </location>
</feature>
<evidence type="ECO:0000256" key="2">
    <source>
        <dbReference type="ARBA" id="ARBA00023015"/>
    </source>
</evidence>
<evidence type="ECO:0000259" key="5">
    <source>
        <dbReference type="PROSITE" id="PS50110"/>
    </source>
</evidence>
<feature type="modified residue" description="4-aspartylphosphate" evidence="4">
    <location>
        <position position="74"/>
    </location>
</feature>
<evidence type="ECO:0000256" key="1">
    <source>
        <dbReference type="ARBA" id="ARBA00022553"/>
    </source>
</evidence>
<dbReference type="OrthoDB" id="9782655at2"/>
<dbReference type="EMBL" id="SOZD01000011">
    <property type="protein sequence ID" value="TFF18048.1"/>
    <property type="molecule type" value="Genomic_DNA"/>
</dbReference>
<keyword evidence="2" id="KW-0805">Transcription regulation</keyword>
<keyword evidence="7" id="KW-1185">Reference proteome</keyword>
<dbReference type="Proteomes" id="UP000298179">
    <property type="component" value="Unassembled WGS sequence"/>
</dbReference>
<accession>A0A4Y8R944</accession>
<dbReference type="PROSITE" id="PS50110">
    <property type="entry name" value="RESPONSE_REGULATORY"/>
    <property type="match status" value="1"/>
</dbReference>
<dbReference type="AlphaFoldDB" id="A0A4Y8R944"/>
<evidence type="ECO:0000256" key="3">
    <source>
        <dbReference type="ARBA" id="ARBA00023163"/>
    </source>
</evidence>
<evidence type="ECO:0000256" key="4">
    <source>
        <dbReference type="PROSITE-ProRule" id="PRU00169"/>
    </source>
</evidence>
<evidence type="ECO:0000313" key="7">
    <source>
        <dbReference type="Proteomes" id="UP000298179"/>
    </source>
</evidence>
<evidence type="ECO:0000313" key="6">
    <source>
        <dbReference type="EMBL" id="TFF18048.1"/>
    </source>
</evidence>
<dbReference type="PANTHER" id="PTHR44591:SF3">
    <property type="entry name" value="RESPONSE REGULATORY DOMAIN-CONTAINING PROTEIN"/>
    <property type="match status" value="1"/>
</dbReference>
<sequence length="143" mass="15299">MTMAASHQSERAKMANAAKILNAVHIYLLDDDEAVCDALATILELHGAKVQTFSSLSETRNARLDGHPGILLFDVQLLDGLGQDLLVELRGRGVATPAILMSGRAEIDELEPIMEHCEFVLEKPVDGDELATRIAALVAAAPG</sequence>
<dbReference type="InterPro" id="IPR001789">
    <property type="entry name" value="Sig_transdc_resp-reg_receiver"/>
</dbReference>
<comment type="caution">
    <text evidence="6">The sequence shown here is derived from an EMBL/GenBank/DDBJ whole genome shotgun (WGS) entry which is preliminary data.</text>
</comment>
<protein>
    <submittedName>
        <fullName evidence="6">Response regulator</fullName>
    </submittedName>
</protein>
<dbReference type="GO" id="GO:0000160">
    <property type="term" value="P:phosphorelay signal transduction system"/>
    <property type="evidence" value="ECO:0007669"/>
    <property type="project" value="InterPro"/>
</dbReference>
<dbReference type="PANTHER" id="PTHR44591">
    <property type="entry name" value="STRESS RESPONSE REGULATOR PROTEIN 1"/>
    <property type="match status" value="1"/>
</dbReference>
<keyword evidence="1 4" id="KW-0597">Phosphoprotein</keyword>
<organism evidence="6 7">
    <name type="scientific">Jiella endophytica</name>
    <dbReference type="NCBI Taxonomy" id="2558362"/>
    <lineage>
        <taxon>Bacteria</taxon>
        <taxon>Pseudomonadati</taxon>
        <taxon>Pseudomonadota</taxon>
        <taxon>Alphaproteobacteria</taxon>
        <taxon>Hyphomicrobiales</taxon>
        <taxon>Aurantimonadaceae</taxon>
        <taxon>Jiella</taxon>
    </lineage>
</organism>
<gene>
    <name evidence="6" type="ORF">E3C22_22360</name>
</gene>
<dbReference type="Gene3D" id="3.40.50.2300">
    <property type="match status" value="1"/>
</dbReference>
<dbReference type="InterPro" id="IPR050595">
    <property type="entry name" value="Bact_response_regulator"/>
</dbReference>
<name>A0A4Y8R944_9HYPH</name>
<keyword evidence="3" id="KW-0804">Transcription</keyword>
<proteinExistence type="predicted"/>
<dbReference type="SMART" id="SM00448">
    <property type="entry name" value="REC"/>
    <property type="match status" value="1"/>
</dbReference>
<reference evidence="6 7" key="1">
    <citation type="submission" date="2019-03" db="EMBL/GenBank/DDBJ databases">
        <title>Jiella endophytica sp. nov., a novel endophytic bacterium isolated from root of Ficus microcarpa Linn. f.</title>
        <authorList>
            <person name="Tuo L."/>
        </authorList>
    </citation>
    <scope>NUCLEOTIDE SEQUENCE [LARGE SCALE GENOMIC DNA]</scope>
    <source>
        <strain evidence="6 7">CBS5Q-3</strain>
    </source>
</reference>